<dbReference type="InterPro" id="IPR000787">
    <property type="entry name" value="Peptidase_M29"/>
</dbReference>
<dbReference type="EMBL" id="LBWP01000001">
    <property type="protein sequence ID" value="KKR11971.1"/>
    <property type="molecule type" value="Genomic_DNA"/>
</dbReference>
<evidence type="ECO:0000256" key="4">
    <source>
        <dbReference type="ARBA" id="ARBA00008236"/>
    </source>
</evidence>
<evidence type="ECO:0000256" key="6">
    <source>
        <dbReference type="ARBA" id="ARBA00022670"/>
    </source>
</evidence>
<proteinExistence type="inferred from homology"/>
<dbReference type="InterPro" id="IPR052170">
    <property type="entry name" value="M29_Exopeptidase"/>
</dbReference>
<dbReference type="Proteomes" id="UP000034246">
    <property type="component" value="Unassembled WGS sequence"/>
</dbReference>
<organism evidence="10 11">
    <name type="scientific">Candidatus Woesebacteria bacterium GW2011_GWA1_39_21</name>
    <dbReference type="NCBI Taxonomy" id="1618550"/>
    <lineage>
        <taxon>Bacteria</taxon>
        <taxon>Candidatus Woeseibacteriota</taxon>
    </lineage>
</organism>
<comment type="caution">
    <text evidence="10">The sequence shown here is derived from an EMBL/GenBank/DDBJ whole genome shotgun (WGS) entry which is preliminary data.</text>
</comment>
<dbReference type="STRING" id="1618550.UT39_C0001G0026"/>
<accession>A0A0G0NGM0</accession>
<comment type="similarity">
    <text evidence="4">Belongs to the peptidase M29 family.</text>
</comment>
<evidence type="ECO:0000313" key="10">
    <source>
        <dbReference type="EMBL" id="KKR11971.1"/>
    </source>
</evidence>
<name>A0A0G0NGM0_9BACT</name>
<evidence type="ECO:0000256" key="3">
    <source>
        <dbReference type="ARBA" id="ARBA00001947"/>
    </source>
</evidence>
<keyword evidence="9" id="KW-0482">Metalloprotease</keyword>
<dbReference type="GO" id="GO:0006508">
    <property type="term" value="P:proteolysis"/>
    <property type="evidence" value="ECO:0007669"/>
    <property type="project" value="UniProtKB-KW"/>
</dbReference>
<keyword evidence="5 10" id="KW-0031">Aminopeptidase</keyword>
<dbReference type="GO" id="GO:0008237">
    <property type="term" value="F:metallopeptidase activity"/>
    <property type="evidence" value="ECO:0007669"/>
    <property type="project" value="UniProtKB-KW"/>
</dbReference>
<evidence type="ECO:0000256" key="1">
    <source>
        <dbReference type="ARBA" id="ARBA00001941"/>
    </source>
</evidence>
<dbReference type="Pfam" id="PF02073">
    <property type="entry name" value="Peptidase_M29"/>
    <property type="match status" value="1"/>
</dbReference>
<dbReference type="SUPFAM" id="SSF144052">
    <property type="entry name" value="Thermophilic metalloprotease-like"/>
    <property type="match status" value="1"/>
</dbReference>
<comment type="cofactor">
    <cofactor evidence="2">
        <name>Mg(2+)</name>
        <dbReference type="ChEBI" id="CHEBI:18420"/>
    </cofactor>
</comment>
<evidence type="ECO:0000256" key="2">
    <source>
        <dbReference type="ARBA" id="ARBA00001946"/>
    </source>
</evidence>
<sequence>MVDPRIQKQADILVNHSAKVKKGDSVIISGDIISKPLIFEIYKLCIKNGAIDVATKFDAYEFGEYFFKNANDNQLHFFPKLDFEEIKQTDCYIRIAAPVNTKALSNVDADKISQRIKVLEPISNYRVEHTRWVITRFPTDAQAQEADMSLSEYEDFVFGAINDVDWKKKWLEQEKLRKLVDVTKTVRIVGRQTDLTISIKGRKSENAGGEFNMPDGEVFTSAVEDSAEGYIRYSFPALYMGREFQNVSLVFKNGKVVKATASKNESDLNRILNMDRGARYIGELGIGNNFSITKFTKDILFDEKIGGTIHIALGRGYKETLSKNKSNLHWDMIYDLRTDGQLWFDQRLVQKNGKWLSL</sequence>
<gene>
    <name evidence="10" type="ORF">UT39_C0001G0026</name>
</gene>
<dbReference type="Gene3D" id="3.40.1830.10">
    <property type="entry name" value="Thermophilic metalloprotease (M29)"/>
    <property type="match status" value="1"/>
</dbReference>
<evidence type="ECO:0000256" key="5">
    <source>
        <dbReference type="ARBA" id="ARBA00022438"/>
    </source>
</evidence>
<evidence type="ECO:0000256" key="7">
    <source>
        <dbReference type="ARBA" id="ARBA00022723"/>
    </source>
</evidence>
<dbReference type="AlphaFoldDB" id="A0A0G0NGM0"/>
<evidence type="ECO:0000313" key="11">
    <source>
        <dbReference type="Proteomes" id="UP000034246"/>
    </source>
</evidence>
<keyword evidence="8" id="KW-0378">Hydrolase</keyword>
<comment type="cofactor">
    <cofactor evidence="3">
        <name>Zn(2+)</name>
        <dbReference type="ChEBI" id="CHEBI:29105"/>
    </cofactor>
</comment>
<dbReference type="PANTHER" id="PTHR34448">
    <property type="entry name" value="AMINOPEPTIDASE"/>
    <property type="match status" value="1"/>
</dbReference>
<keyword evidence="6" id="KW-0645">Protease</keyword>
<evidence type="ECO:0000256" key="8">
    <source>
        <dbReference type="ARBA" id="ARBA00022801"/>
    </source>
</evidence>
<dbReference type="InterPro" id="IPR035097">
    <property type="entry name" value="M29_N-terminal"/>
</dbReference>
<comment type="cofactor">
    <cofactor evidence="1">
        <name>Co(2+)</name>
        <dbReference type="ChEBI" id="CHEBI:48828"/>
    </cofactor>
</comment>
<protein>
    <submittedName>
        <fullName evidence="10">Peptidase M29, aminopeptidase II</fullName>
    </submittedName>
</protein>
<dbReference type="GO" id="GO:0046872">
    <property type="term" value="F:metal ion binding"/>
    <property type="evidence" value="ECO:0007669"/>
    <property type="project" value="UniProtKB-KW"/>
</dbReference>
<keyword evidence="7" id="KW-0479">Metal-binding</keyword>
<reference evidence="10 11" key="1">
    <citation type="journal article" date="2015" name="Nature">
        <title>rRNA introns, odd ribosomes, and small enigmatic genomes across a large radiation of phyla.</title>
        <authorList>
            <person name="Brown C.T."/>
            <person name="Hug L.A."/>
            <person name="Thomas B.C."/>
            <person name="Sharon I."/>
            <person name="Castelle C.J."/>
            <person name="Singh A."/>
            <person name="Wilkins M.J."/>
            <person name="Williams K.H."/>
            <person name="Banfield J.F."/>
        </authorList>
    </citation>
    <scope>NUCLEOTIDE SEQUENCE [LARGE SCALE GENOMIC DNA]</scope>
</reference>
<dbReference type="PANTHER" id="PTHR34448:SF1">
    <property type="entry name" value="BLL6088 PROTEIN"/>
    <property type="match status" value="1"/>
</dbReference>
<evidence type="ECO:0000256" key="9">
    <source>
        <dbReference type="ARBA" id="ARBA00023049"/>
    </source>
</evidence>
<dbReference type="PATRIC" id="fig|1618550.3.peg.28"/>
<dbReference type="GO" id="GO:0004177">
    <property type="term" value="F:aminopeptidase activity"/>
    <property type="evidence" value="ECO:0007669"/>
    <property type="project" value="UniProtKB-KW"/>
</dbReference>